<evidence type="ECO:0000256" key="1">
    <source>
        <dbReference type="ARBA" id="ARBA00023015"/>
    </source>
</evidence>
<reference evidence="6 7" key="1">
    <citation type="submission" date="2022-10" db="EMBL/GenBank/DDBJ databases">
        <title>High-quality genome sequences of two octocoral-associated bacteria, Endozoicomonas euniceicola EF212 and Endozoicomonas gorgoniicola PS125.</title>
        <authorList>
            <person name="Chiou Y.-J."/>
            <person name="Chen Y.-H."/>
        </authorList>
    </citation>
    <scope>NUCLEOTIDE SEQUENCE [LARGE SCALE GENOMIC DNA]</scope>
    <source>
        <strain evidence="6 7">PS125</strain>
    </source>
</reference>
<dbReference type="PANTHER" id="PTHR47506">
    <property type="entry name" value="TRANSCRIPTIONAL REGULATORY PROTEIN"/>
    <property type="match status" value="1"/>
</dbReference>
<dbReference type="PRINTS" id="PR00455">
    <property type="entry name" value="HTHTETR"/>
</dbReference>
<dbReference type="Gene3D" id="1.10.10.60">
    <property type="entry name" value="Homeodomain-like"/>
    <property type="match status" value="1"/>
</dbReference>
<dbReference type="EMBL" id="JAPFCC010000001">
    <property type="protein sequence ID" value="MCW7553925.1"/>
    <property type="molecule type" value="Genomic_DNA"/>
</dbReference>
<evidence type="ECO:0000256" key="3">
    <source>
        <dbReference type="ARBA" id="ARBA00023163"/>
    </source>
</evidence>
<dbReference type="Proteomes" id="UP001209854">
    <property type="component" value="Unassembled WGS sequence"/>
</dbReference>
<comment type="caution">
    <text evidence="6">The sequence shown here is derived from an EMBL/GenBank/DDBJ whole genome shotgun (WGS) entry which is preliminary data.</text>
</comment>
<keyword evidence="7" id="KW-1185">Reference proteome</keyword>
<gene>
    <name evidence="6" type="ORF">NX722_15100</name>
</gene>
<sequence length="212" mass="23686">MVVGTSGRPRSFNQETALEEALKIFWSQGYEGASVKDLTKAMGINKPSMYDTFGNKEELFLKAVDMYIRCETEFFFQALELDDIHQVITSILQGSAQANCSEEKPKGCLIIQGALVCSSEASTIKQALIKCRNEMSEVLQRRFEKARKEGQLVDGANPKVMCHYLTTVLNGLSVHSVDDTSKQMIHAVSRMAIENLHSYCINVSATHRPDQE</sequence>
<dbReference type="SUPFAM" id="SSF46689">
    <property type="entry name" value="Homeodomain-like"/>
    <property type="match status" value="1"/>
</dbReference>
<feature type="domain" description="HTH tetR-type" evidence="5">
    <location>
        <begin position="11"/>
        <end position="71"/>
    </location>
</feature>
<evidence type="ECO:0000256" key="4">
    <source>
        <dbReference type="PROSITE-ProRule" id="PRU00335"/>
    </source>
</evidence>
<accession>A0ABT3MX17</accession>
<dbReference type="RefSeq" id="WP_262563665.1">
    <property type="nucleotide sequence ID" value="NZ_JAPFCC010000001.1"/>
</dbReference>
<feature type="DNA-binding region" description="H-T-H motif" evidence="4">
    <location>
        <begin position="34"/>
        <end position="53"/>
    </location>
</feature>
<protein>
    <submittedName>
        <fullName evidence="6">TetR/AcrR family transcriptional regulator</fullName>
    </submittedName>
</protein>
<evidence type="ECO:0000313" key="6">
    <source>
        <dbReference type="EMBL" id="MCW7553925.1"/>
    </source>
</evidence>
<evidence type="ECO:0000259" key="5">
    <source>
        <dbReference type="PROSITE" id="PS50977"/>
    </source>
</evidence>
<dbReference type="Pfam" id="PF00440">
    <property type="entry name" value="TetR_N"/>
    <property type="match status" value="1"/>
</dbReference>
<evidence type="ECO:0000256" key="2">
    <source>
        <dbReference type="ARBA" id="ARBA00023125"/>
    </source>
</evidence>
<dbReference type="Gene3D" id="1.10.357.10">
    <property type="entry name" value="Tetracycline Repressor, domain 2"/>
    <property type="match status" value="1"/>
</dbReference>
<organism evidence="6 7">
    <name type="scientific">Endozoicomonas gorgoniicola</name>
    <dbReference type="NCBI Taxonomy" id="1234144"/>
    <lineage>
        <taxon>Bacteria</taxon>
        <taxon>Pseudomonadati</taxon>
        <taxon>Pseudomonadota</taxon>
        <taxon>Gammaproteobacteria</taxon>
        <taxon>Oceanospirillales</taxon>
        <taxon>Endozoicomonadaceae</taxon>
        <taxon>Endozoicomonas</taxon>
    </lineage>
</organism>
<dbReference type="InterPro" id="IPR009057">
    <property type="entry name" value="Homeodomain-like_sf"/>
</dbReference>
<proteinExistence type="predicted"/>
<keyword evidence="1" id="KW-0805">Transcription regulation</keyword>
<dbReference type="InterPro" id="IPR036271">
    <property type="entry name" value="Tet_transcr_reg_TetR-rel_C_sf"/>
</dbReference>
<dbReference type="InterPro" id="IPR001647">
    <property type="entry name" value="HTH_TetR"/>
</dbReference>
<evidence type="ECO:0000313" key="7">
    <source>
        <dbReference type="Proteomes" id="UP001209854"/>
    </source>
</evidence>
<dbReference type="PROSITE" id="PS50977">
    <property type="entry name" value="HTH_TETR_2"/>
    <property type="match status" value="1"/>
</dbReference>
<keyword evidence="3" id="KW-0804">Transcription</keyword>
<keyword evidence="2 4" id="KW-0238">DNA-binding</keyword>
<dbReference type="PANTHER" id="PTHR47506:SF1">
    <property type="entry name" value="HTH-TYPE TRANSCRIPTIONAL REGULATOR YJDC"/>
    <property type="match status" value="1"/>
</dbReference>
<name>A0ABT3MX17_9GAMM</name>
<dbReference type="SUPFAM" id="SSF48498">
    <property type="entry name" value="Tetracyclin repressor-like, C-terminal domain"/>
    <property type="match status" value="1"/>
</dbReference>